<dbReference type="Gene3D" id="1.25.40.90">
    <property type="match status" value="1"/>
</dbReference>
<dbReference type="GO" id="GO:0006900">
    <property type="term" value="P:vesicle budding from membrane"/>
    <property type="evidence" value="ECO:0007669"/>
    <property type="project" value="TreeGrafter"/>
</dbReference>
<comment type="subcellular location">
    <subcellularLocation>
        <location evidence="1">Cytoplasm</location>
    </subcellularLocation>
</comment>
<dbReference type="CDD" id="cd16988">
    <property type="entry name" value="ANTH_N_YAP180"/>
    <property type="match status" value="1"/>
</dbReference>
<name>A0A8H7PZ81_9FUNG</name>
<reference evidence="5" key="1">
    <citation type="submission" date="2020-12" db="EMBL/GenBank/DDBJ databases">
        <title>Metabolic potential, ecology and presence of endohyphal bacteria is reflected in genomic diversity of Mucoromycotina.</title>
        <authorList>
            <person name="Muszewska A."/>
            <person name="Okrasinska A."/>
            <person name="Steczkiewicz K."/>
            <person name="Drgas O."/>
            <person name="Orlowska M."/>
            <person name="Perlinska-Lenart U."/>
            <person name="Aleksandrzak-Piekarczyk T."/>
            <person name="Szatraj K."/>
            <person name="Zielenkiewicz U."/>
            <person name="Pilsyk S."/>
            <person name="Malc E."/>
            <person name="Mieczkowski P."/>
            <person name="Kruszewska J.S."/>
            <person name="Biernat P."/>
            <person name="Pawlowska J."/>
        </authorList>
    </citation>
    <scope>NUCLEOTIDE SEQUENCE</scope>
    <source>
        <strain evidence="5">WA0000051536</strain>
    </source>
</reference>
<dbReference type="Pfam" id="PF07651">
    <property type="entry name" value="ANTH"/>
    <property type="match status" value="1"/>
</dbReference>
<feature type="non-terminal residue" evidence="5">
    <location>
        <position position="1"/>
    </location>
</feature>
<accession>A0A8H7PZ81</accession>
<dbReference type="GO" id="GO:0005905">
    <property type="term" value="C:clathrin-coated pit"/>
    <property type="evidence" value="ECO:0007669"/>
    <property type="project" value="TreeGrafter"/>
</dbReference>
<dbReference type="InterPro" id="IPR014712">
    <property type="entry name" value="ANTH_dom_sf"/>
</dbReference>
<dbReference type="Gene3D" id="1.20.58.150">
    <property type="entry name" value="ANTH domain"/>
    <property type="match status" value="1"/>
</dbReference>
<sequence length="775" mass="85393">METAVRKATRLDYQAPKQKHLQHLISLTHSSNLNMKDLFEMLQRRIRENSWIIVFKALITVHTLMREGSGDKIIVFVEQHPTILDVSRLKEKGGGESGEHVRNIREYSAYLEEKVLAYRDLHVDYVKATANGKSGRLRRLPVSQGLLRETSILQRQIAGLLKCQFSLDQIDNEITLQAFKLLVEDLLVLFQAVNEGVINILEHYFAMSKPDARESLEIYKKFAKQTEVVIDYLSMAKRLQRDLNIEIPIGKHAPLSLATALEEYLLDPDYEAQRESAEKGKSATSNGGGKDTTSTSGPSNGTTSAAPSQPKELVDFFTSIENESATIFKSPNSNATFISTQPTGVMSNPTGLMTNSTGLMPNPGFGNPPQLNAVSPQHTGNPFRSSTMPMRSQSTGMATSPGFGTMGSLQPQMTGLPSPSLSSPNTNNANPFRASTMGFPVSSPYANNSVQAPLNTTFTGMSSPLGSQMTGLQAQPTGMSSMNTPMQSMQGTGMMNLQNQSPMYTGANSMSSRMSVNPFMQQQQQQQQQQQAFMQSPMNNNVNPFAANMAQQQQMTGQTNNPNNNFQHLLVQMGDDDIWASDEENDQVSYDQMIAQREWEKMNEVHGNEGYKDGIVAGKDVTIQEGFNKGYKEGVALGRQFGKLRGVTSTLLVYYTQVQKDVLDASLLEQLTQLYNELSAIGVEDLYTKDYFREPSSEEEKKDAQCCGKGSCASSEPVKDDDQISTGCCKSQDSESSCRSQDASKSVDPEAVVASYQKRVDQLVSQLPLSLNSIV</sequence>
<proteinExistence type="predicted"/>
<dbReference type="Pfam" id="PF09811">
    <property type="entry name" value="Yae1_N"/>
    <property type="match status" value="1"/>
</dbReference>
<dbReference type="Proteomes" id="UP000612746">
    <property type="component" value="Unassembled WGS sequence"/>
</dbReference>
<dbReference type="PANTHER" id="PTHR22951">
    <property type="entry name" value="CLATHRIN ASSEMBLY PROTEIN"/>
    <property type="match status" value="1"/>
</dbReference>
<keyword evidence="6" id="KW-1185">Reference proteome</keyword>
<evidence type="ECO:0000313" key="6">
    <source>
        <dbReference type="Proteomes" id="UP000612746"/>
    </source>
</evidence>
<evidence type="ECO:0000313" key="5">
    <source>
        <dbReference type="EMBL" id="KAG2182973.1"/>
    </source>
</evidence>
<evidence type="ECO:0000259" key="4">
    <source>
        <dbReference type="PROSITE" id="PS50942"/>
    </source>
</evidence>
<dbReference type="InterPro" id="IPR011417">
    <property type="entry name" value="ANTH_dom"/>
</dbReference>
<dbReference type="SMART" id="SM00273">
    <property type="entry name" value="ENTH"/>
    <property type="match status" value="1"/>
</dbReference>
<dbReference type="GO" id="GO:0072583">
    <property type="term" value="P:clathrin-dependent endocytosis"/>
    <property type="evidence" value="ECO:0007669"/>
    <property type="project" value="InterPro"/>
</dbReference>
<evidence type="ECO:0000256" key="2">
    <source>
        <dbReference type="ARBA" id="ARBA00022490"/>
    </source>
</evidence>
<dbReference type="SUPFAM" id="SSF48464">
    <property type="entry name" value="ENTH/VHS domain"/>
    <property type="match status" value="1"/>
</dbReference>
<dbReference type="GO" id="GO:0032050">
    <property type="term" value="F:clathrin heavy chain binding"/>
    <property type="evidence" value="ECO:0007669"/>
    <property type="project" value="TreeGrafter"/>
</dbReference>
<dbReference type="GO" id="GO:0000149">
    <property type="term" value="F:SNARE binding"/>
    <property type="evidence" value="ECO:0007669"/>
    <property type="project" value="TreeGrafter"/>
</dbReference>
<feature type="region of interest" description="Disordered" evidence="3">
    <location>
        <begin position="708"/>
        <end position="748"/>
    </location>
</feature>
<gene>
    <name evidence="5" type="ORF">INT44_005954</name>
</gene>
<dbReference type="PANTHER" id="PTHR22951:SF5">
    <property type="entry name" value="PHOSPHATIDYLINOSITOL-BINDING CLATHRIN ASSEMBLY PROTEIN LAP"/>
    <property type="match status" value="1"/>
</dbReference>
<dbReference type="EMBL" id="JAEPRA010000007">
    <property type="protein sequence ID" value="KAG2182973.1"/>
    <property type="molecule type" value="Genomic_DNA"/>
</dbReference>
<feature type="domain" description="ENTH" evidence="4">
    <location>
        <begin position="1"/>
        <end position="125"/>
    </location>
</feature>
<dbReference type="InterPro" id="IPR019191">
    <property type="entry name" value="Essential_protein_Yae1_N"/>
</dbReference>
<dbReference type="InterPro" id="IPR045192">
    <property type="entry name" value="AP180-like"/>
</dbReference>
<organism evidence="5 6">
    <name type="scientific">Umbelopsis vinacea</name>
    <dbReference type="NCBI Taxonomy" id="44442"/>
    <lineage>
        <taxon>Eukaryota</taxon>
        <taxon>Fungi</taxon>
        <taxon>Fungi incertae sedis</taxon>
        <taxon>Mucoromycota</taxon>
        <taxon>Mucoromycotina</taxon>
        <taxon>Umbelopsidomycetes</taxon>
        <taxon>Umbelopsidales</taxon>
        <taxon>Umbelopsidaceae</taxon>
        <taxon>Umbelopsis</taxon>
    </lineage>
</organism>
<dbReference type="GO" id="GO:0005546">
    <property type="term" value="F:phosphatidylinositol-4,5-bisphosphate binding"/>
    <property type="evidence" value="ECO:0007669"/>
    <property type="project" value="TreeGrafter"/>
</dbReference>
<keyword evidence="2" id="KW-0963">Cytoplasm</keyword>
<dbReference type="AlphaFoldDB" id="A0A8H7PZ81"/>
<evidence type="ECO:0000256" key="3">
    <source>
        <dbReference type="SAM" id="MobiDB-lite"/>
    </source>
</evidence>
<feature type="region of interest" description="Disordered" evidence="3">
    <location>
        <begin position="272"/>
        <end position="310"/>
    </location>
</feature>
<dbReference type="GO" id="GO:0048268">
    <property type="term" value="P:clathrin coat assembly"/>
    <property type="evidence" value="ECO:0007669"/>
    <property type="project" value="InterPro"/>
</dbReference>
<feature type="compositionally biased region" description="Polar residues" evidence="3">
    <location>
        <begin position="724"/>
        <end position="744"/>
    </location>
</feature>
<dbReference type="GO" id="GO:0005545">
    <property type="term" value="F:1-phosphatidylinositol binding"/>
    <property type="evidence" value="ECO:0007669"/>
    <property type="project" value="InterPro"/>
</dbReference>
<comment type="caution">
    <text evidence="5">The sequence shown here is derived from an EMBL/GenBank/DDBJ whole genome shotgun (WGS) entry which is preliminary data.</text>
</comment>
<dbReference type="GO" id="GO:0030136">
    <property type="term" value="C:clathrin-coated vesicle"/>
    <property type="evidence" value="ECO:0007669"/>
    <property type="project" value="InterPro"/>
</dbReference>
<dbReference type="OrthoDB" id="44015at2759"/>
<dbReference type="FunFam" id="1.20.58.150:FF:000004">
    <property type="entry name" value="ENTH domain protein"/>
    <property type="match status" value="1"/>
</dbReference>
<feature type="compositionally biased region" description="Low complexity" evidence="3">
    <location>
        <begin position="292"/>
        <end position="304"/>
    </location>
</feature>
<dbReference type="SUPFAM" id="SSF89009">
    <property type="entry name" value="GAT-like domain"/>
    <property type="match status" value="1"/>
</dbReference>
<protein>
    <recommendedName>
        <fullName evidence="4">ENTH domain-containing protein</fullName>
    </recommendedName>
</protein>
<dbReference type="PROSITE" id="PS50942">
    <property type="entry name" value="ENTH"/>
    <property type="match status" value="1"/>
</dbReference>
<dbReference type="InterPro" id="IPR008942">
    <property type="entry name" value="ENTH_VHS"/>
</dbReference>
<evidence type="ECO:0000256" key="1">
    <source>
        <dbReference type="ARBA" id="ARBA00004496"/>
    </source>
</evidence>
<feature type="compositionally biased region" description="Basic and acidic residues" evidence="3">
    <location>
        <begin position="272"/>
        <end position="281"/>
    </location>
</feature>
<dbReference type="InterPro" id="IPR013809">
    <property type="entry name" value="ENTH"/>
</dbReference>